<dbReference type="AlphaFoldDB" id="A0A0M7ASY9"/>
<organism evidence="3 4">
    <name type="scientific">Roseibium album</name>
    <dbReference type="NCBI Taxonomy" id="311410"/>
    <lineage>
        <taxon>Bacteria</taxon>
        <taxon>Pseudomonadati</taxon>
        <taxon>Pseudomonadota</taxon>
        <taxon>Alphaproteobacteria</taxon>
        <taxon>Hyphomicrobiales</taxon>
        <taxon>Stappiaceae</taxon>
        <taxon>Roseibium</taxon>
    </lineage>
</organism>
<evidence type="ECO:0000313" key="3">
    <source>
        <dbReference type="EMBL" id="CTQ75559.1"/>
    </source>
</evidence>
<keyword evidence="1" id="KW-0472">Membrane</keyword>
<gene>
    <name evidence="3" type="ORF">LA5096_04444</name>
</gene>
<dbReference type="InterPro" id="IPR024079">
    <property type="entry name" value="MetalloPept_cat_dom_sf"/>
</dbReference>
<feature type="signal peptide" evidence="2">
    <location>
        <begin position="1"/>
        <end position="18"/>
    </location>
</feature>
<dbReference type="OrthoDB" id="280747at2"/>
<evidence type="ECO:0000256" key="1">
    <source>
        <dbReference type="SAM" id="Phobius"/>
    </source>
</evidence>
<dbReference type="Proteomes" id="UP000049983">
    <property type="component" value="Unassembled WGS sequence"/>
</dbReference>
<name>A0A0M7ASY9_9HYPH</name>
<keyword evidence="2" id="KW-0732">Signal</keyword>
<sequence>MKRLLTVFALFFAVHAQAATIDAVILDEAALDAIYGQSSFGQSPIDIRVLPAQTLARPDLLSVRLDFSFTGSPFNSPQIRETGNLFDLFALGDPEPVINLFLVDSIRAYGQFAFGIAEGIGSGNSFAITRPLLNVQDEVIAHEIGHLLGLEHEGQGQPPFFETNFDIENLMSAIPNGHTTLNASQVETIFNSVLLQGAQDTGFFLEVRPILVGEAAEFAAVPLPASGLLLIFSLFGIGFLGGGRVKGHSSG</sequence>
<dbReference type="EMBL" id="CXWC01000012">
    <property type="protein sequence ID" value="CTQ75559.1"/>
    <property type="molecule type" value="Genomic_DNA"/>
</dbReference>
<dbReference type="SUPFAM" id="SSF55486">
    <property type="entry name" value="Metalloproteases ('zincins'), catalytic domain"/>
    <property type="match status" value="2"/>
</dbReference>
<protein>
    <recommendedName>
        <fullName evidence="5">Peptidase M10 metallopeptidase domain-containing protein</fullName>
    </recommendedName>
</protein>
<keyword evidence="4" id="KW-1185">Reference proteome</keyword>
<dbReference type="RefSeq" id="WP_055118523.1">
    <property type="nucleotide sequence ID" value="NZ_CXWA01000008.1"/>
</dbReference>
<dbReference type="GeneID" id="97671736"/>
<accession>A0A0M7ASY9</accession>
<dbReference type="Gene3D" id="3.40.390.10">
    <property type="entry name" value="Collagenase (Catalytic Domain)"/>
    <property type="match status" value="1"/>
</dbReference>
<dbReference type="STRING" id="311410.LA5095_04259"/>
<evidence type="ECO:0000313" key="4">
    <source>
        <dbReference type="Proteomes" id="UP000049983"/>
    </source>
</evidence>
<dbReference type="GO" id="GO:0008237">
    <property type="term" value="F:metallopeptidase activity"/>
    <property type="evidence" value="ECO:0007669"/>
    <property type="project" value="InterPro"/>
</dbReference>
<keyword evidence="1" id="KW-1133">Transmembrane helix</keyword>
<keyword evidence="1" id="KW-0812">Transmembrane</keyword>
<evidence type="ECO:0000256" key="2">
    <source>
        <dbReference type="SAM" id="SignalP"/>
    </source>
</evidence>
<reference evidence="4" key="1">
    <citation type="submission" date="2015-07" db="EMBL/GenBank/DDBJ databases">
        <authorList>
            <person name="Rodrigo-Torres Lidia"/>
            <person name="Arahal R.David."/>
        </authorList>
    </citation>
    <scope>NUCLEOTIDE SEQUENCE [LARGE SCALE GENOMIC DNA]</scope>
    <source>
        <strain evidence="4">CECT 5096</strain>
    </source>
</reference>
<feature type="transmembrane region" description="Helical" evidence="1">
    <location>
        <begin position="218"/>
        <end position="240"/>
    </location>
</feature>
<feature type="chain" id="PRO_5009788101" description="Peptidase M10 metallopeptidase domain-containing protein" evidence="2">
    <location>
        <begin position="19"/>
        <end position="251"/>
    </location>
</feature>
<evidence type="ECO:0008006" key="5">
    <source>
        <dbReference type="Google" id="ProtNLM"/>
    </source>
</evidence>
<proteinExistence type="predicted"/>